<keyword evidence="4" id="KW-1185">Reference proteome</keyword>
<dbReference type="PROSITE" id="PS51257">
    <property type="entry name" value="PROKAR_LIPOPROTEIN"/>
    <property type="match status" value="1"/>
</dbReference>
<dbReference type="AlphaFoldDB" id="A0A853IX90"/>
<feature type="domain" description="DUF2846" evidence="2">
    <location>
        <begin position="42"/>
        <end position="118"/>
    </location>
</feature>
<dbReference type="RefSeq" id="WP_180549330.1">
    <property type="nucleotide sequence ID" value="NZ_JACCKX010000001.1"/>
</dbReference>
<organism evidence="3 4">
    <name type="scientific">Ottowia beijingensis</name>
    <dbReference type="NCBI Taxonomy" id="1207057"/>
    <lineage>
        <taxon>Bacteria</taxon>
        <taxon>Pseudomonadati</taxon>
        <taxon>Pseudomonadota</taxon>
        <taxon>Betaproteobacteria</taxon>
        <taxon>Burkholderiales</taxon>
        <taxon>Comamonadaceae</taxon>
        <taxon>Ottowia</taxon>
    </lineage>
</organism>
<evidence type="ECO:0000313" key="4">
    <source>
        <dbReference type="Proteomes" id="UP000589716"/>
    </source>
</evidence>
<evidence type="ECO:0000313" key="3">
    <source>
        <dbReference type="EMBL" id="NZA00789.1"/>
    </source>
</evidence>
<dbReference type="Proteomes" id="UP000589716">
    <property type="component" value="Unassembled WGS sequence"/>
</dbReference>
<gene>
    <name evidence="3" type="ORF">H0I39_01555</name>
</gene>
<protein>
    <submittedName>
        <fullName evidence="3">DUF2846 domain-containing protein</fullName>
    </submittedName>
</protein>
<comment type="caution">
    <text evidence="3">The sequence shown here is derived from an EMBL/GenBank/DDBJ whole genome shotgun (WGS) entry which is preliminary data.</text>
</comment>
<dbReference type="Pfam" id="PF11008">
    <property type="entry name" value="DUF2846"/>
    <property type="match status" value="1"/>
</dbReference>
<feature type="compositionally biased region" description="Low complexity" evidence="1">
    <location>
        <begin position="153"/>
        <end position="165"/>
    </location>
</feature>
<name>A0A853IX90_9BURK</name>
<reference evidence="3 4" key="1">
    <citation type="submission" date="2020-07" db="EMBL/GenBank/DDBJ databases">
        <authorList>
            <person name="Maaloum M."/>
        </authorList>
    </citation>
    <scope>NUCLEOTIDE SEQUENCE [LARGE SCALE GENOMIC DNA]</scope>
    <source>
        <strain evidence="3 4">GCS-AN-3</strain>
    </source>
</reference>
<sequence length="263" mass="27949">MRRRLLVWAVPGAALWLSGCAFVHKASEAEDAQAKAFTTRPGKGALYIYRSELLGAALGLEVVVNGVSVGDTSGQSFFRLDLNPGQYTIESRGDNTASLTVTVQAGRATYVWQEFKVGIVRGRTELHLVDEGTGRAGVQKSGLLTPSAAAASIAPAGAAGRSAPLRPRPRQAPHRPRHPGHRQHRTTPARAAAAAAPGQAVGARVPAPPGRTAEVIPLPIQCVNHRHPGEGRNPCFFAHAVWIPAPYRGTGQALRRNDELLQL</sequence>
<dbReference type="EMBL" id="JACCKX010000001">
    <property type="protein sequence ID" value="NZA00789.1"/>
    <property type="molecule type" value="Genomic_DNA"/>
</dbReference>
<dbReference type="InterPro" id="IPR022548">
    <property type="entry name" value="DUF2846"/>
</dbReference>
<evidence type="ECO:0000259" key="2">
    <source>
        <dbReference type="Pfam" id="PF11008"/>
    </source>
</evidence>
<proteinExistence type="predicted"/>
<feature type="compositionally biased region" description="Low complexity" evidence="1">
    <location>
        <begin position="188"/>
        <end position="205"/>
    </location>
</feature>
<feature type="compositionally biased region" description="Basic residues" evidence="1">
    <location>
        <begin position="167"/>
        <end position="187"/>
    </location>
</feature>
<evidence type="ECO:0000256" key="1">
    <source>
        <dbReference type="SAM" id="MobiDB-lite"/>
    </source>
</evidence>
<accession>A0A853IX90</accession>
<feature type="region of interest" description="Disordered" evidence="1">
    <location>
        <begin position="153"/>
        <end position="205"/>
    </location>
</feature>